<keyword evidence="2" id="KW-0673">Quorum sensing</keyword>
<keyword evidence="10" id="KW-1185">Reference proteome</keyword>
<keyword evidence="4 8" id="KW-0812">Transmembrane</keyword>
<feature type="transmembrane region" description="Helical" evidence="8">
    <location>
        <begin position="102"/>
        <end position="119"/>
    </location>
</feature>
<feature type="transmembrane region" description="Helical" evidence="8">
    <location>
        <begin position="140"/>
        <end position="163"/>
    </location>
</feature>
<comment type="caution">
    <text evidence="9">The sequence shown here is derived from an EMBL/GenBank/DDBJ whole genome shotgun (WGS) entry which is preliminary data.</text>
</comment>
<evidence type="ECO:0000313" key="9">
    <source>
        <dbReference type="EMBL" id="MFC5988264.1"/>
    </source>
</evidence>
<evidence type="ECO:0000313" key="10">
    <source>
        <dbReference type="Proteomes" id="UP001596250"/>
    </source>
</evidence>
<evidence type="ECO:0000256" key="5">
    <source>
        <dbReference type="ARBA" id="ARBA00022801"/>
    </source>
</evidence>
<name>A0ABW1IT32_9BACL</name>
<protein>
    <submittedName>
        <fullName evidence="9">Accessory gene regulator B family protein</fullName>
    </submittedName>
</protein>
<feature type="transmembrane region" description="Helical" evidence="8">
    <location>
        <begin position="37"/>
        <end position="67"/>
    </location>
</feature>
<evidence type="ECO:0000256" key="1">
    <source>
        <dbReference type="ARBA" id="ARBA00022475"/>
    </source>
</evidence>
<dbReference type="Proteomes" id="UP001596250">
    <property type="component" value="Unassembled WGS sequence"/>
</dbReference>
<dbReference type="SMART" id="SM00793">
    <property type="entry name" value="AgrB"/>
    <property type="match status" value="1"/>
</dbReference>
<dbReference type="EMBL" id="JBHSQV010000179">
    <property type="protein sequence ID" value="MFC5988264.1"/>
    <property type="molecule type" value="Genomic_DNA"/>
</dbReference>
<evidence type="ECO:0000256" key="7">
    <source>
        <dbReference type="ARBA" id="ARBA00023136"/>
    </source>
</evidence>
<gene>
    <name evidence="9" type="ORF">ACFPXP_17820</name>
</gene>
<evidence type="ECO:0000256" key="8">
    <source>
        <dbReference type="SAM" id="Phobius"/>
    </source>
</evidence>
<keyword evidence="6 8" id="KW-1133">Transmembrane helix</keyword>
<keyword evidence="5" id="KW-0378">Hydrolase</keyword>
<proteinExistence type="predicted"/>
<dbReference type="RefSeq" id="WP_379895727.1">
    <property type="nucleotide sequence ID" value="NZ_CBCSCT010000015.1"/>
</dbReference>
<sequence>MIKAFSYRLAVSLKSFSGVHEASVQVLQYALINMINIVSIIIIISIVSGILGTFPETMLALILFIIIRFLSGGSHLKQAESCIIVSSAILSIVPFVPVSAAVIWPIGFISLLLHILYAPQKLKWRKIPERHLIYFKISSCIFILSGLVVESDVFALVCLIQSVTLLPKLNEE</sequence>
<evidence type="ECO:0000256" key="6">
    <source>
        <dbReference type="ARBA" id="ARBA00022989"/>
    </source>
</evidence>
<evidence type="ECO:0000256" key="4">
    <source>
        <dbReference type="ARBA" id="ARBA00022692"/>
    </source>
</evidence>
<keyword evidence="1" id="KW-1003">Cell membrane</keyword>
<dbReference type="InterPro" id="IPR006741">
    <property type="entry name" value="AgrB"/>
</dbReference>
<dbReference type="Pfam" id="PF04647">
    <property type="entry name" value="AgrB"/>
    <property type="match status" value="1"/>
</dbReference>
<keyword evidence="3" id="KW-0645">Protease</keyword>
<evidence type="ECO:0000256" key="3">
    <source>
        <dbReference type="ARBA" id="ARBA00022670"/>
    </source>
</evidence>
<accession>A0ABW1IT32</accession>
<reference evidence="10" key="1">
    <citation type="journal article" date="2019" name="Int. J. Syst. Evol. Microbiol.">
        <title>The Global Catalogue of Microorganisms (GCM) 10K type strain sequencing project: providing services to taxonomists for standard genome sequencing and annotation.</title>
        <authorList>
            <consortium name="The Broad Institute Genomics Platform"/>
            <consortium name="The Broad Institute Genome Sequencing Center for Infectious Disease"/>
            <person name="Wu L."/>
            <person name="Ma J."/>
        </authorList>
    </citation>
    <scope>NUCLEOTIDE SEQUENCE [LARGE SCALE GENOMIC DNA]</scope>
    <source>
        <strain evidence="10">CCM 8749</strain>
    </source>
</reference>
<evidence type="ECO:0000256" key="2">
    <source>
        <dbReference type="ARBA" id="ARBA00022654"/>
    </source>
</evidence>
<organism evidence="9 10">
    <name type="scientific">Marinicrinis lubricantis</name>
    <dbReference type="NCBI Taxonomy" id="2086470"/>
    <lineage>
        <taxon>Bacteria</taxon>
        <taxon>Bacillati</taxon>
        <taxon>Bacillota</taxon>
        <taxon>Bacilli</taxon>
        <taxon>Bacillales</taxon>
        <taxon>Paenibacillaceae</taxon>
    </lineage>
</organism>
<keyword evidence="7 8" id="KW-0472">Membrane</keyword>